<accession>A0A365UB16</accession>
<proteinExistence type="predicted"/>
<dbReference type="InterPro" id="IPR039379">
    <property type="entry name" value="Protoglobin_sensor_dom"/>
</dbReference>
<reference evidence="2 3" key="1">
    <citation type="submission" date="2018-07" db="EMBL/GenBank/DDBJ databases">
        <title>Rhodosalinus sp. strain E84T genomic sequence and assembly.</title>
        <authorList>
            <person name="Liu Z.-W."/>
            <person name="Lu D.-C."/>
        </authorList>
    </citation>
    <scope>NUCLEOTIDE SEQUENCE [LARGE SCALE GENOMIC DNA]</scope>
    <source>
        <strain evidence="2 3">E84</strain>
    </source>
</reference>
<gene>
    <name evidence="2" type="ORF">DRV85_06610</name>
</gene>
<dbReference type="AlphaFoldDB" id="A0A365UB16"/>
<dbReference type="GO" id="GO:0020037">
    <property type="term" value="F:heme binding"/>
    <property type="evidence" value="ECO:0007669"/>
    <property type="project" value="InterPro"/>
</dbReference>
<dbReference type="InterPro" id="IPR044398">
    <property type="entry name" value="Globin-sensor_dom"/>
</dbReference>
<evidence type="ECO:0000313" key="2">
    <source>
        <dbReference type="EMBL" id="RBI86413.1"/>
    </source>
</evidence>
<keyword evidence="3" id="KW-1185">Reference proteome</keyword>
<organism evidence="2 3">
    <name type="scientific">Rhodosalinus halophilus</name>
    <dbReference type="NCBI Taxonomy" id="2259333"/>
    <lineage>
        <taxon>Bacteria</taxon>
        <taxon>Pseudomonadati</taxon>
        <taxon>Pseudomonadota</taxon>
        <taxon>Alphaproteobacteria</taxon>
        <taxon>Rhodobacterales</taxon>
        <taxon>Paracoccaceae</taxon>
        <taxon>Rhodosalinus</taxon>
    </lineage>
</organism>
<dbReference type="EMBL" id="QNTQ01000005">
    <property type="protein sequence ID" value="RBI86413.1"/>
    <property type="molecule type" value="Genomic_DNA"/>
</dbReference>
<evidence type="ECO:0000259" key="1">
    <source>
        <dbReference type="Pfam" id="PF11563"/>
    </source>
</evidence>
<dbReference type="SUPFAM" id="SSF46458">
    <property type="entry name" value="Globin-like"/>
    <property type="match status" value="1"/>
</dbReference>
<dbReference type="GO" id="GO:0019825">
    <property type="term" value="F:oxygen binding"/>
    <property type="evidence" value="ECO:0007669"/>
    <property type="project" value="InterPro"/>
</dbReference>
<dbReference type="Proteomes" id="UP000253370">
    <property type="component" value="Unassembled WGS sequence"/>
</dbReference>
<protein>
    <submittedName>
        <fullName evidence="2">Globin-coupled sensor protein</fullName>
    </submittedName>
</protein>
<dbReference type="InterPro" id="IPR009050">
    <property type="entry name" value="Globin-like_sf"/>
</dbReference>
<feature type="non-terminal residue" evidence="2">
    <location>
        <position position="224"/>
    </location>
</feature>
<dbReference type="CDD" id="cd01068">
    <property type="entry name" value="globin_sensor"/>
    <property type="match status" value="1"/>
</dbReference>
<comment type="caution">
    <text evidence="2">The sequence shown here is derived from an EMBL/GenBank/DDBJ whole genome shotgun (WGS) entry which is preliminary data.</text>
</comment>
<dbReference type="InterPro" id="IPR012292">
    <property type="entry name" value="Globin/Proto"/>
</dbReference>
<name>A0A365UB16_9RHOB</name>
<dbReference type="Gene3D" id="1.10.490.10">
    <property type="entry name" value="Globins"/>
    <property type="match status" value="1"/>
</dbReference>
<dbReference type="Pfam" id="PF11563">
    <property type="entry name" value="Protoglobin"/>
    <property type="match status" value="1"/>
</dbReference>
<evidence type="ECO:0000313" key="3">
    <source>
        <dbReference type="Proteomes" id="UP000253370"/>
    </source>
</evidence>
<sequence length="224" mass="25186">MEVAMDDILGERLELFRLAGPDQALVKQAGELLTEDLDKVLDRFHEPARSDERMSAFFADEQQVAHARDVQKAHWKRLLAGRFDGDYFESTRRVGQAYFRMELSFLLYLSCHARSASSLQAMLLRRIGRGRMAFHPGRTSAMLGALSRAFTMDIELVIDAYLQAQGKEQEIAFGYIAKAVQAISDGDLFHRIPAPSDSDYPEKFEAIRLDLHALAEGFTGLIGS</sequence>
<feature type="domain" description="Globin-sensor" evidence="1">
    <location>
        <begin position="9"/>
        <end position="165"/>
    </location>
</feature>